<dbReference type="Pfam" id="PF06629">
    <property type="entry name" value="MipA"/>
    <property type="match status" value="1"/>
</dbReference>
<evidence type="ECO:0000256" key="2">
    <source>
        <dbReference type="ARBA" id="ARBA00005722"/>
    </source>
</evidence>
<organism evidence="7 8">
    <name type="scientific">Pseudoalteromonas citrea</name>
    <dbReference type="NCBI Taxonomy" id="43655"/>
    <lineage>
        <taxon>Bacteria</taxon>
        <taxon>Pseudomonadati</taxon>
        <taxon>Pseudomonadota</taxon>
        <taxon>Gammaproteobacteria</taxon>
        <taxon>Alteromonadales</taxon>
        <taxon>Pseudoalteromonadaceae</taxon>
        <taxon>Pseudoalteromonas</taxon>
    </lineage>
</organism>
<keyword evidence="5" id="KW-0998">Cell outer membrane</keyword>
<dbReference type="EMBL" id="AHBZ03000027">
    <property type="protein sequence ID" value="KAF7764725.1"/>
    <property type="molecule type" value="Genomic_DNA"/>
</dbReference>
<accession>A0AAD4AEZ6</accession>
<evidence type="ECO:0000313" key="7">
    <source>
        <dbReference type="EMBL" id="KAF7764725.1"/>
    </source>
</evidence>
<protein>
    <submittedName>
        <fullName evidence="7">Outer membrane protein</fullName>
    </submittedName>
</protein>
<evidence type="ECO:0000256" key="5">
    <source>
        <dbReference type="ARBA" id="ARBA00023237"/>
    </source>
</evidence>
<name>A0AAD4AEZ6_9GAMM</name>
<sequence>MKYLFAMAALFFSLFCIAEEPLCQHNNDNCIGVGQWQVSVAVGAGVLTNPLSGGDNLPLLVVPYVSYYRDKFFLENTTMGYTFAESTDFDLSVITEPNTEQAFFERFHIRNLIAPGTYGTTEGNIVSESDVTVPVTPERVVSIDDIAKRRWALDSGLLGHWYLSENSKVSLQWLHDISGTYQGSHVKAAYHYQMKPLENVPIKLHLMAGVHWKDGSLVNYYYGLHERDGVDESLFYSGESVLTPVVGATINYKLSDDWVVKLSMKRQFLGSGIKNSPLIEKSHVTYLFVGGVYAF</sequence>
<reference evidence="7" key="1">
    <citation type="journal article" date="2012" name="J. Bacteriol.">
        <title>Genome sequences of type strains of seven species of the marine bacterium Pseudoalteromonas.</title>
        <authorList>
            <person name="Xie B.B."/>
            <person name="Shu Y.L."/>
            <person name="Qin Q.L."/>
            <person name="Rong J.C."/>
            <person name="Zhang X.Y."/>
            <person name="Chen X.L."/>
            <person name="Shi M."/>
            <person name="He H.L."/>
            <person name="Zhou B.C."/>
            <person name="Zhang Y.Z."/>
        </authorList>
    </citation>
    <scope>NUCLEOTIDE SEQUENCE</scope>
    <source>
        <strain evidence="7">DSM 8771</strain>
    </source>
</reference>
<proteinExistence type="inferred from homology"/>
<feature type="chain" id="PRO_5042088088" evidence="6">
    <location>
        <begin position="19"/>
        <end position="295"/>
    </location>
</feature>
<evidence type="ECO:0000256" key="6">
    <source>
        <dbReference type="SAM" id="SignalP"/>
    </source>
</evidence>
<comment type="similarity">
    <text evidence="2">Belongs to the MipA/OmpV family.</text>
</comment>
<evidence type="ECO:0000256" key="1">
    <source>
        <dbReference type="ARBA" id="ARBA00004442"/>
    </source>
</evidence>
<comment type="subcellular location">
    <subcellularLocation>
        <location evidence="1">Cell outer membrane</location>
    </subcellularLocation>
</comment>
<dbReference type="GO" id="GO:0009279">
    <property type="term" value="C:cell outer membrane"/>
    <property type="evidence" value="ECO:0007669"/>
    <property type="project" value="UniProtKB-SubCell"/>
</dbReference>
<dbReference type="PANTHER" id="PTHR38776">
    <property type="entry name" value="MLTA-INTERACTING PROTEIN-RELATED"/>
    <property type="match status" value="1"/>
</dbReference>
<reference evidence="7" key="2">
    <citation type="submission" date="2015-03" db="EMBL/GenBank/DDBJ databases">
        <title>Genome sequence of Pseudoalteromonas citrea.</title>
        <authorList>
            <person name="Xie B.-B."/>
            <person name="Rong J.-C."/>
            <person name="Qin Q.-L."/>
            <person name="Zhang Y.-Z."/>
        </authorList>
    </citation>
    <scope>NUCLEOTIDE SEQUENCE</scope>
    <source>
        <strain evidence="7">DSM 8771</strain>
    </source>
</reference>
<dbReference type="Proteomes" id="UP000016487">
    <property type="component" value="Unassembled WGS sequence"/>
</dbReference>
<evidence type="ECO:0000256" key="3">
    <source>
        <dbReference type="ARBA" id="ARBA00022729"/>
    </source>
</evidence>
<comment type="caution">
    <text evidence="7">The sequence shown here is derived from an EMBL/GenBank/DDBJ whole genome shotgun (WGS) entry which is preliminary data.</text>
</comment>
<dbReference type="InterPro" id="IPR010583">
    <property type="entry name" value="MipA"/>
</dbReference>
<keyword evidence="4" id="KW-0472">Membrane</keyword>
<feature type="signal peptide" evidence="6">
    <location>
        <begin position="1"/>
        <end position="18"/>
    </location>
</feature>
<dbReference type="RefSeq" id="WP_010365298.1">
    <property type="nucleotide sequence ID" value="NZ_AHBZ03000027.1"/>
</dbReference>
<evidence type="ECO:0000256" key="4">
    <source>
        <dbReference type="ARBA" id="ARBA00023136"/>
    </source>
</evidence>
<dbReference type="AlphaFoldDB" id="A0AAD4AEZ6"/>
<evidence type="ECO:0000313" key="8">
    <source>
        <dbReference type="Proteomes" id="UP000016487"/>
    </source>
</evidence>
<keyword evidence="3 6" id="KW-0732">Signal</keyword>
<dbReference type="PANTHER" id="PTHR38776:SF1">
    <property type="entry name" value="MLTA-INTERACTING PROTEIN-RELATED"/>
    <property type="match status" value="1"/>
</dbReference>
<gene>
    <name evidence="7" type="ORF">PCIT_b0777</name>
</gene>